<dbReference type="EMBL" id="MT708550">
    <property type="protein sequence ID" value="QOE32779.1"/>
    <property type="molecule type" value="Genomic_DNA"/>
</dbReference>
<gene>
    <name evidence="1" type="ORF">CPT_Mano_047</name>
</gene>
<organism evidence="1 2">
    <name type="scientific">Achromobacter phage Mano</name>
    <dbReference type="NCBI Taxonomy" id="2767570"/>
    <lineage>
        <taxon>Viruses</taxon>
        <taxon>Duplodnaviria</taxon>
        <taxon>Heunggongvirae</taxon>
        <taxon>Uroviricota</taxon>
        <taxon>Caudoviricetes</taxon>
        <taxon>Manovirus</taxon>
        <taxon>Manovirus Mano</taxon>
    </lineage>
</organism>
<sequence>MDQRRLAGRVVRGLLVVQQELTMRTRTLPLEGGHHAGPLFLVQKRRAPVLNTSRMHGMRRRHHERQATPPWADLAAIRALYQEAERLTRETGEQYVVDHIVPLRGRTVSGLHVHWNMQVVHWKPNAQKGAFTWPGMPFEQLALI</sequence>
<keyword evidence="2" id="KW-1185">Reference proteome</keyword>
<protein>
    <submittedName>
        <fullName evidence="1">HNH endonuclease</fullName>
    </submittedName>
</protein>
<name>A0A7L8G7S3_9CAUD</name>
<keyword evidence="1" id="KW-0378">Hydrolase</keyword>
<reference evidence="1 2" key="1">
    <citation type="submission" date="2020-07" db="EMBL/GenBank/DDBJ databases">
        <title>Complete genome sequence of Achromobacter sp. phage Mano.</title>
        <authorList>
            <person name="Bartz M.L."/>
            <person name="Yao G.W."/>
            <person name="Le T."/>
            <person name="Gonzalez C."/>
            <person name="Young R."/>
            <person name="Liu M."/>
        </authorList>
    </citation>
    <scope>NUCLEOTIDE SEQUENCE [LARGE SCALE GENOMIC DNA]</scope>
</reference>
<keyword evidence="1" id="KW-0540">Nuclease</keyword>
<accession>A0A7L8G7S3</accession>
<proteinExistence type="predicted"/>
<evidence type="ECO:0000313" key="2">
    <source>
        <dbReference type="Proteomes" id="UP000516893"/>
    </source>
</evidence>
<evidence type="ECO:0000313" key="1">
    <source>
        <dbReference type="EMBL" id="QOE32779.1"/>
    </source>
</evidence>
<dbReference type="GO" id="GO:0004519">
    <property type="term" value="F:endonuclease activity"/>
    <property type="evidence" value="ECO:0007669"/>
    <property type="project" value="UniProtKB-KW"/>
</dbReference>
<keyword evidence="1" id="KW-0255">Endonuclease</keyword>
<dbReference type="Proteomes" id="UP000516893">
    <property type="component" value="Segment"/>
</dbReference>